<comment type="subcellular location">
    <subcellularLocation>
        <location evidence="5">Cytoplasm</location>
    </subcellularLocation>
</comment>
<keyword evidence="4 5" id="KW-0862">Zinc</keyword>
<comment type="cofactor">
    <cofactor evidence="5">
        <name>Zn(2+)</name>
        <dbReference type="ChEBI" id="CHEBI:29105"/>
    </cofactor>
    <text evidence="5">Binds 1 zinc ion per subunit.</text>
</comment>
<dbReference type="PANTHER" id="PTHR46064:SF1">
    <property type="entry name" value="QUEUINE TRNA-RIBOSYLTRANSFERASE ACCESSORY SUBUNIT 2"/>
    <property type="match status" value="1"/>
</dbReference>
<dbReference type="Pfam" id="PF01702">
    <property type="entry name" value="TGT"/>
    <property type="match status" value="1"/>
</dbReference>
<dbReference type="Gene3D" id="3.20.20.105">
    <property type="entry name" value="Queuine tRNA-ribosyltransferase-like"/>
    <property type="match status" value="1"/>
</dbReference>
<sequence>MKFSIDVVSKLSGRAGHFVHTENGNKYLTPLLLQATKSGSVPFLTKEVFDMVSTDPQILGICLGSTQQMQEALINYAKGIAQYVGFPDALTFVCLKDPAEHVGTGYDSTKDSVPLLTRTGKVLINPERYMDIMEAFKPSMYVLLSDSDTNVDSSAKRNLRAVEKTCNFVSECVKRHRLSKTLQDSFVIAPIVGGYNKEARSKSAKQAVQMSEVGGFIIEGLHNNGLSALNVDEGSVKEIVSECISLLPEDKPRFIMGAYDPIMLLELVRLGMDVFDTSYAYLATIDFRILTFNSNLEDYSKTDVFCVDVREERYNGDFSPLLDGCRCLACVNHTKAYVNHLYKTKELLAPILLMIHNIHHYIKFFENIRQAITKGTLGNLIEIIKEQKNKQKLTENSKNIVSDGDQKKLEEVFT</sequence>
<evidence type="ECO:0000256" key="2">
    <source>
        <dbReference type="ARBA" id="ARBA00022694"/>
    </source>
</evidence>
<dbReference type="SUPFAM" id="SSF51713">
    <property type="entry name" value="tRNA-guanine transglycosylase"/>
    <property type="match status" value="1"/>
</dbReference>
<dbReference type="HAMAP" id="MF_03043">
    <property type="entry name" value="QTRT2"/>
    <property type="match status" value="1"/>
</dbReference>
<evidence type="ECO:0000256" key="4">
    <source>
        <dbReference type="ARBA" id="ARBA00022833"/>
    </source>
</evidence>
<comment type="subunit">
    <text evidence="5">Heterodimer of a catalytic subunit and an accessory subunit.</text>
</comment>
<dbReference type="EMBL" id="GDAI01002212">
    <property type="protein sequence ID" value="JAI15391.1"/>
    <property type="molecule type" value="mRNA"/>
</dbReference>
<dbReference type="NCBIfam" id="TIGR00449">
    <property type="entry name" value="tgt_general"/>
    <property type="match status" value="1"/>
</dbReference>
<proteinExistence type="evidence at transcript level"/>
<dbReference type="GO" id="GO:0008479">
    <property type="term" value="F:tRNA-guanosine(34) queuine transglycosylase activity"/>
    <property type="evidence" value="ECO:0007669"/>
    <property type="project" value="UniProtKB-UniRule"/>
</dbReference>
<feature type="binding site" evidence="5">
    <location>
        <position position="325"/>
    </location>
    <ligand>
        <name>Zn(2+)</name>
        <dbReference type="ChEBI" id="CHEBI:29105"/>
    </ligand>
</feature>
<dbReference type="GO" id="GO:0046872">
    <property type="term" value="F:metal ion binding"/>
    <property type="evidence" value="ECO:0007669"/>
    <property type="project" value="UniProtKB-KW"/>
</dbReference>
<dbReference type="InterPro" id="IPR002616">
    <property type="entry name" value="tRNA_ribo_trans-like"/>
</dbReference>
<feature type="domain" description="tRNA-guanine(15) transglycosylase-like" evidence="6">
    <location>
        <begin position="13"/>
        <end position="387"/>
    </location>
</feature>
<evidence type="ECO:0000313" key="7">
    <source>
        <dbReference type="EMBL" id="JAI15391.1"/>
    </source>
</evidence>
<comment type="similarity">
    <text evidence="5">Belongs to the queuine tRNA-ribosyltransferase family. QTRT2 subfamily.</text>
</comment>
<dbReference type="GO" id="GO:0005737">
    <property type="term" value="C:cytoplasm"/>
    <property type="evidence" value="ECO:0007669"/>
    <property type="project" value="UniProtKB-SubCell"/>
</dbReference>
<dbReference type="InterPro" id="IPR050852">
    <property type="entry name" value="Queuine_tRNA-ribosyltrfase"/>
</dbReference>
<evidence type="ECO:0000256" key="3">
    <source>
        <dbReference type="ARBA" id="ARBA00022723"/>
    </source>
</evidence>
<dbReference type="InterPro" id="IPR036511">
    <property type="entry name" value="TGT-like_sf"/>
</dbReference>
<dbReference type="GO" id="GO:0006400">
    <property type="term" value="P:tRNA modification"/>
    <property type="evidence" value="ECO:0007669"/>
    <property type="project" value="InterPro"/>
</dbReference>
<comment type="function">
    <text evidence="5">Non-catalytic subunit of the queuine tRNA-ribosyltransferase (TGT) that catalyzes the base-exchange of a guanine (G) residue with queuine (Q) at position 34 (anticodon wobble position) in tRNAs with GU(N) anticodons (tRNA-Asp, -Asn, -His and -Tyr), resulting in the hypermodified nucleoside queuosine (7-(((4,5-cis-dihydroxy-2-cyclopenten-1-yl)amino)methyl)-7-deazaguanosine).</text>
</comment>
<name>A0A0K8TML0_TABBR</name>
<feature type="binding site" evidence="5">
    <location>
        <position position="356"/>
    </location>
    <ligand>
        <name>Zn(2+)</name>
        <dbReference type="ChEBI" id="CHEBI:29105"/>
    </ligand>
</feature>
<evidence type="ECO:0000256" key="5">
    <source>
        <dbReference type="HAMAP-Rule" id="MF_03043"/>
    </source>
</evidence>
<dbReference type="AlphaFoldDB" id="A0A0K8TML0"/>
<keyword evidence="2 5" id="KW-0819">tRNA processing</keyword>
<protein>
    <recommendedName>
        <fullName evidence="5">Queuine tRNA-ribosyltransferase accessory subunit 2</fullName>
    </recommendedName>
    <alternativeName>
        <fullName evidence="5">Queuine tRNA-ribosyltransferase domain-containing protein 1</fullName>
    </alternativeName>
</protein>
<evidence type="ECO:0000256" key="1">
    <source>
        <dbReference type="ARBA" id="ARBA00022490"/>
    </source>
</evidence>
<evidence type="ECO:0000259" key="6">
    <source>
        <dbReference type="Pfam" id="PF01702"/>
    </source>
</evidence>
<accession>A0A0K8TML0</accession>
<dbReference type="PANTHER" id="PTHR46064">
    <property type="entry name" value="QUEUINE TRNA-RIBOSYLTRANSFERASE ACCESSORY SUBUNIT 2"/>
    <property type="match status" value="1"/>
</dbReference>
<feature type="binding site" evidence="5">
    <location>
        <position position="330"/>
    </location>
    <ligand>
        <name>Zn(2+)</name>
        <dbReference type="ChEBI" id="CHEBI:29105"/>
    </ligand>
</feature>
<reference evidence="7" key="1">
    <citation type="journal article" date="2015" name="Insect Biochem. Mol. Biol.">
        <title>An insight into the sialome of the horse fly, Tabanus bromius.</title>
        <authorList>
            <person name="Ribeiro J.M."/>
            <person name="Kazimirova M."/>
            <person name="Takac P."/>
            <person name="Andersen J.F."/>
            <person name="Francischetti I.M."/>
        </authorList>
    </citation>
    <scope>NUCLEOTIDE SEQUENCE</scope>
</reference>
<keyword evidence="7" id="KW-0808">Transferase</keyword>
<feature type="binding site" evidence="5">
    <location>
        <position position="327"/>
    </location>
    <ligand>
        <name>Zn(2+)</name>
        <dbReference type="ChEBI" id="CHEBI:29105"/>
    </ligand>
</feature>
<keyword evidence="3 5" id="KW-0479">Metal-binding</keyword>
<keyword evidence="1 5" id="KW-0963">Cytoplasm</keyword>
<organism evidence="7">
    <name type="scientific">Tabanus bromius</name>
    <name type="common">Band-eyed brown horse fly</name>
    <dbReference type="NCBI Taxonomy" id="304241"/>
    <lineage>
        <taxon>Eukaryota</taxon>
        <taxon>Metazoa</taxon>
        <taxon>Ecdysozoa</taxon>
        <taxon>Arthropoda</taxon>
        <taxon>Hexapoda</taxon>
        <taxon>Insecta</taxon>
        <taxon>Pterygota</taxon>
        <taxon>Neoptera</taxon>
        <taxon>Endopterygota</taxon>
        <taxon>Diptera</taxon>
        <taxon>Brachycera</taxon>
        <taxon>Tabanomorpha</taxon>
        <taxon>Tabanoidea</taxon>
        <taxon>Tabanidae</taxon>
        <taxon>Tabanus</taxon>
    </lineage>
</organism>
<dbReference type="InterPro" id="IPR028592">
    <property type="entry name" value="QTRTD1"/>
</dbReference>